<gene>
    <name evidence="1" type="ORF">CLV88_1284</name>
</gene>
<accession>A0A2P8EYI4</accession>
<reference evidence="1 2" key="1">
    <citation type="submission" date="2018-03" db="EMBL/GenBank/DDBJ databases">
        <title>Genomic Encyclopedia of Archaeal and Bacterial Type Strains, Phase II (KMG-II): from individual species to whole genera.</title>
        <authorList>
            <person name="Goeker M."/>
        </authorList>
    </citation>
    <scope>NUCLEOTIDE SEQUENCE [LARGE SCALE GENOMIC DNA]</scope>
    <source>
        <strain evidence="1 2">DSM 100673</strain>
    </source>
</reference>
<evidence type="ECO:0008006" key="3">
    <source>
        <dbReference type="Google" id="ProtNLM"/>
    </source>
</evidence>
<dbReference type="EMBL" id="PYGJ01000028">
    <property type="protein sequence ID" value="PSL14527.1"/>
    <property type="molecule type" value="Genomic_DNA"/>
</dbReference>
<organism evidence="1 2">
    <name type="scientific">Shimia abyssi</name>
    <dbReference type="NCBI Taxonomy" id="1662395"/>
    <lineage>
        <taxon>Bacteria</taxon>
        <taxon>Pseudomonadati</taxon>
        <taxon>Pseudomonadota</taxon>
        <taxon>Alphaproteobacteria</taxon>
        <taxon>Rhodobacterales</taxon>
        <taxon>Roseobacteraceae</taxon>
    </lineage>
</organism>
<name>A0A2P8EYI4_9RHOB</name>
<sequence length="126" mass="14126">MGWNEDRLLQRFDLLCRKIKLPIMGGTFEALPRCVVGEEAYNSAHFVSRTLRCLGFDTRIIPAIYVRPLIKGQKNDFNDAKAIAGAALRLNLKIVTEKSQDKLGCIGCDQGCCPVVRQRLIISGRF</sequence>
<evidence type="ECO:0000313" key="1">
    <source>
        <dbReference type="EMBL" id="PSL14527.1"/>
    </source>
</evidence>
<keyword evidence="2" id="KW-1185">Reference proteome</keyword>
<protein>
    <recommendedName>
        <fullName evidence="3">Transposase</fullName>
    </recommendedName>
</protein>
<dbReference type="AlphaFoldDB" id="A0A2P8EYI4"/>
<proteinExistence type="predicted"/>
<dbReference type="Proteomes" id="UP000240418">
    <property type="component" value="Unassembled WGS sequence"/>
</dbReference>
<comment type="caution">
    <text evidence="1">The sequence shown here is derived from an EMBL/GenBank/DDBJ whole genome shotgun (WGS) entry which is preliminary data.</text>
</comment>
<evidence type="ECO:0000313" key="2">
    <source>
        <dbReference type="Proteomes" id="UP000240418"/>
    </source>
</evidence>